<dbReference type="EMBL" id="JADKGY010000001">
    <property type="protein sequence ID" value="MBK9981703.1"/>
    <property type="molecule type" value="Genomic_DNA"/>
</dbReference>
<dbReference type="Proteomes" id="UP000808337">
    <property type="component" value="Unassembled WGS sequence"/>
</dbReference>
<sequence length="425" mass="47055">MLSIFSVLINIPLNAQWTDHFENPCGLTEWLDLQQTEGWNIQCMEMHDISLTHPGEFTMMPYTVTWYEDRRGPLFYKFVQGSFVLTTTIQVSNRLENAIPGSAFSLGGLMIRNPKTLTNGAAGWSPGHENYVFLSIGRGSTGHPSCPGCPAPHFEVKSTINSVSDLNLTSINFSTADIRLIRLGAVIFVLYRFPNQDWVVHRRYSRPDLSDTLQAGMVTYTDWDKASTYQTTFHNSHVMNANLNPDPSSNPSLPFAPNITSRYSFLQMLPTSLPPSWIGLNLMDVNQVTNAMILSQYGDIIQIPSPSIYPVWLGRTNSNWNTVSNWLSGALPNAMDSIRVSPCNCTMTNCMTLPLGSTIISGMTIMEGATITVPAGATLTIHGHLTNHGHIDVYGNLFTDGEPQKYVHNYGTIDCKPGGQIIVND</sequence>
<protein>
    <submittedName>
        <fullName evidence="1">Uncharacterized protein</fullName>
    </submittedName>
</protein>
<reference evidence="1 2" key="1">
    <citation type="submission" date="2020-10" db="EMBL/GenBank/DDBJ databases">
        <title>Connecting structure to function with the recovery of over 1000 high-quality activated sludge metagenome-assembled genomes encoding full-length rRNA genes using long-read sequencing.</title>
        <authorList>
            <person name="Singleton C.M."/>
            <person name="Petriglieri F."/>
            <person name="Kristensen J.M."/>
            <person name="Kirkegaard R.H."/>
            <person name="Michaelsen T.Y."/>
            <person name="Andersen M.H."/>
            <person name="Karst S.M."/>
            <person name="Dueholm M.S."/>
            <person name="Nielsen P.H."/>
            <person name="Albertsen M."/>
        </authorList>
    </citation>
    <scope>NUCLEOTIDE SEQUENCE [LARGE SCALE GENOMIC DNA]</scope>
    <source>
        <strain evidence="1">Ribe_18-Q3-R11-54_MAXAC.273</strain>
    </source>
</reference>
<evidence type="ECO:0000313" key="1">
    <source>
        <dbReference type="EMBL" id="MBK9981703.1"/>
    </source>
</evidence>
<gene>
    <name evidence="1" type="ORF">IPP15_04645</name>
</gene>
<organism evidence="1 2">
    <name type="scientific">Candidatus Opimibacter skivensis</name>
    <dbReference type="NCBI Taxonomy" id="2982028"/>
    <lineage>
        <taxon>Bacteria</taxon>
        <taxon>Pseudomonadati</taxon>
        <taxon>Bacteroidota</taxon>
        <taxon>Saprospiria</taxon>
        <taxon>Saprospirales</taxon>
        <taxon>Saprospiraceae</taxon>
        <taxon>Candidatus Opimibacter</taxon>
    </lineage>
</organism>
<dbReference type="AlphaFoldDB" id="A0A9D7XRU1"/>
<comment type="caution">
    <text evidence="1">The sequence shown here is derived from an EMBL/GenBank/DDBJ whole genome shotgun (WGS) entry which is preliminary data.</text>
</comment>
<accession>A0A9D7XRU1</accession>
<evidence type="ECO:0000313" key="2">
    <source>
        <dbReference type="Proteomes" id="UP000808337"/>
    </source>
</evidence>
<proteinExistence type="predicted"/>
<name>A0A9D7XRU1_9BACT</name>